<evidence type="ECO:0000313" key="1">
    <source>
        <dbReference type="EMBL" id="KAJ8623271.1"/>
    </source>
</evidence>
<dbReference type="Proteomes" id="UP001234297">
    <property type="component" value="Chromosome 10"/>
</dbReference>
<name>A0ACC2KR04_PERAE</name>
<gene>
    <name evidence="1" type="ORF">MRB53_031800</name>
</gene>
<protein>
    <submittedName>
        <fullName evidence="1">Uncharacterized protein</fullName>
    </submittedName>
</protein>
<keyword evidence="2" id="KW-1185">Reference proteome</keyword>
<sequence length="148" mass="16662">MATIPRSSYNPQRLPCDLSNFTNDDVCKAAIEVTIENATDTQHQISKMLLRGSLNPASKRGLRECEKQYDLALYNLTSTEQYLKSDAFNKTHDYNPILYVVQDAFIYVNECASLLSKEKGVGEALKQGTEMVMKLADNDSLLIMFQVV</sequence>
<comment type="caution">
    <text evidence="1">The sequence shown here is derived from an EMBL/GenBank/DDBJ whole genome shotgun (WGS) entry which is preliminary data.</text>
</comment>
<reference evidence="1 2" key="1">
    <citation type="journal article" date="2022" name="Hortic Res">
        <title>A haplotype resolved chromosomal level avocado genome allows analysis of novel avocado genes.</title>
        <authorList>
            <person name="Nath O."/>
            <person name="Fletcher S.J."/>
            <person name="Hayward A."/>
            <person name="Shaw L.M."/>
            <person name="Masouleh A.K."/>
            <person name="Furtado A."/>
            <person name="Henry R.J."/>
            <person name="Mitter N."/>
        </authorList>
    </citation>
    <scope>NUCLEOTIDE SEQUENCE [LARGE SCALE GENOMIC DNA]</scope>
    <source>
        <strain evidence="2">cv. Hass</strain>
    </source>
</reference>
<dbReference type="EMBL" id="CM056818">
    <property type="protein sequence ID" value="KAJ8623271.1"/>
    <property type="molecule type" value="Genomic_DNA"/>
</dbReference>
<organism evidence="1 2">
    <name type="scientific">Persea americana</name>
    <name type="common">Avocado</name>
    <dbReference type="NCBI Taxonomy" id="3435"/>
    <lineage>
        <taxon>Eukaryota</taxon>
        <taxon>Viridiplantae</taxon>
        <taxon>Streptophyta</taxon>
        <taxon>Embryophyta</taxon>
        <taxon>Tracheophyta</taxon>
        <taxon>Spermatophyta</taxon>
        <taxon>Magnoliopsida</taxon>
        <taxon>Magnoliidae</taxon>
        <taxon>Laurales</taxon>
        <taxon>Lauraceae</taxon>
        <taxon>Persea</taxon>
    </lineage>
</organism>
<accession>A0ACC2KR04</accession>
<proteinExistence type="predicted"/>
<evidence type="ECO:0000313" key="2">
    <source>
        <dbReference type="Proteomes" id="UP001234297"/>
    </source>
</evidence>